<dbReference type="EnsemblMetazoa" id="ISCW016139-RA">
    <property type="protein sequence ID" value="ISCW016139-PA"/>
    <property type="gene ID" value="ISCW016139"/>
</dbReference>
<dbReference type="PaxDb" id="6945-B7P1C5"/>
<dbReference type="EMBL" id="DS616177">
    <property type="protein sequence ID" value="EEC00397.1"/>
    <property type="molecule type" value="Genomic_DNA"/>
</dbReference>
<keyword evidence="4" id="KW-1185">Reference proteome</keyword>
<dbReference type="HOGENOM" id="CLU_2892433_0_0_1"/>
<gene>
    <name evidence="2" type="ORF">IscW_ISCW016139</name>
</gene>
<dbReference type="EMBL" id="ABJB010114454">
    <property type="status" value="NOT_ANNOTATED_CDS"/>
    <property type="molecule type" value="Genomic_DNA"/>
</dbReference>
<proteinExistence type="predicted"/>
<feature type="domain" description="DUF5641" evidence="1">
    <location>
        <begin position="4"/>
        <end position="62"/>
    </location>
</feature>
<dbReference type="Pfam" id="PF18701">
    <property type="entry name" value="DUF5641"/>
    <property type="match status" value="1"/>
</dbReference>
<reference evidence="2 4" key="1">
    <citation type="submission" date="2008-03" db="EMBL/GenBank/DDBJ databases">
        <title>Annotation of Ixodes scapularis.</title>
        <authorList>
            <consortium name="Ixodes scapularis Genome Project Consortium"/>
            <person name="Caler E."/>
            <person name="Hannick L.I."/>
            <person name="Bidwell S."/>
            <person name="Joardar V."/>
            <person name="Thiagarajan M."/>
            <person name="Amedeo P."/>
            <person name="Galinsky K.J."/>
            <person name="Schobel S."/>
            <person name="Inman J."/>
            <person name="Hostetler J."/>
            <person name="Miller J."/>
            <person name="Hammond M."/>
            <person name="Megy K."/>
            <person name="Lawson D."/>
            <person name="Kodira C."/>
            <person name="Sutton G."/>
            <person name="Meyer J."/>
            <person name="Hill C.A."/>
            <person name="Birren B."/>
            <person name="Nene V."/>
            <person name="Collins F."/>
            <person name="Alarcon-Chaidez F."/>
            <person name="Wikel S."/>
            <person name="Strausberg R."/>
        </authorList>
    </citation>
    <scope>NUCLEOTIDE SEQUENCE [LARGE SCALE GENOMIC DNA]</scope>
    <source>
        <strain evidence="4">Wikel</strain>
        <strain evidence="2">Wikel colony</strain>
    </source>
</reference>
<protein>
    <recommendedName>
        <fullName evidence="1">DUF5641 domain-containing protein</fullName>
    </recommendedName>
</protein>
<evidence type="ECO:0000313" key="3">
    <source>
        <dbReference type="EnsemblMetazoa" id="ISCW016139-PA"/>
    </source>
</evidence>
<reference evidence="3" key="2">
    <citation type="submission" date="2020-05" db="UniProtKB">
        <authorList>
            <consortium name="EnsemblMetazoa"/>
        </authorList>
    </citation>
    <scope>IDENTIFICATION</scope>
    <source>
        <strain evidence="3">wikel</strain>
    </source>
</reference>
<dbReference type="InterPro" id="IPR040676">
    <property type="entry name" value="DUF5641"/>
</dbReference>
<dbReference type="VEuPathDB" id="VectorBase:ISCI016139"/>
<feature type="non-terminal residue" evidence="2">
    <location>
        <position position="1"/>
    </location>
</feature>
<dbReference type="InParanoid" id="B7P1C5"/>
<evidence type="ECO:0000259" key="1">
    <source>
        <dbReference type="Pfam" id="PF18701"/>
    </source>
</evidence>
<sequence length="63" mass="7510">MVGFWKRWNKEYLLQLPFARRLTDTGVNSLQAGDVVSVHEERVPHLQWRVERIEEVRPGREGH</sequence>
<dbReference type="AlphaFoldDB" id="B7P1C5"/>
<dbReference type="Proteomes" id="UP000001555">
    <property type="component" value="Unassembled WGS sequence"/>
</dbReference>
<evidence type="ECO:0000313" key="2">
    <source>
        <dbReference type="EMBL" id="EEC00397.1"/>
    </source>
</evidence>
<dbReference type="VEuPathDB" id="VectorBase:ISCW016139"/>
<name>B7P1C5_IXOSC</name>
<evidence type="ECO:0000313" key="4">
    <source>
        <dbReference type="Proteomes" id="UP000001555"/>
    </source>
</evidence>
<organism>
    <name type="scientific">Ixodes scapularis</name>
    <name type="common">Black-legged tick</name>
    <name type="synonym">Deer tick</name>
    <dbReference type="NCBI Taxonomy" id="6945"/>
    <lineage>
        <taxon>Eukaryota</taxon>
        <taxon>Metazoa</taxon>
        <taxon>Ecdysozoa</taxon>
        <taxon>Arthropoda</taxon>
        <taxon>Chelicerata</taxon>
        <taxon>Arachnida</taxon>
        <taxon>Acari</taxon>
        <taxon>Parasitiformes</taxon>
        <taxon>Ixodida</taxon>
        <taxon>Ixodoidea</taxon>
        <taxon>Ixodidae</taxon>
        <taxon>Ixodinae</taxon>
        <taxon>Ixodes</taxon>
    </lineage>
</organism>
<feature type="non-terminal residue" evidence="2">
    <location>
        <position position="63"/>
    </location>
</feature>
<accession>B7P1C5</accession>